<feature type="non-terminal residue" evidence="2">
    <location>
        <position position="413"/>
    </location>
</feature>
<accession>M3H4M8</accession>
<evidence type="ECO:0000313" key="3">
    <source>
        <dbReference type="Proteomes" id="UP000011770"/>
    </source>
</evidence>
<evidence type="ECO:0008006" key="4">
    <source>
        <dbReference type="Google" id="ProtNLM"/>
    </source>
</evidence>
<proteinExistence type="predicted"/>
<sequence length="413" mass="43735">MRLFLGGLLPHLRSKPWLLTSNINAGLSYSERDGISANVGLNYGLGKDPKAGLNLGVSYNRQDGMGASVGLTSRSGVFRDTGANITRTEYSGFGADISSREYGPGKFSGGLSYNQRDGFTASLNVAGTNALNYNSQTGLSSNTDFISQYSMNRGMSEDSNQTDTEAESRAAQERNNQTQGAQAIEGAGYAVTRKEGENAHGAPGDNSPVKSREMSGSVGPDGKPINPKTPGVQADGSISVVGSKTPTLGEKASSLFDSVVGSAKGLWDKAFGRTPNGVYNSAGIEAGKDKVLNSKAAYDPGYEQKGANWTPGKLANGEKYSNISYTETKDANGNSVYQKVYRNYHADGTYTVAGTESSTKAAFDSAKGNSDYRRFTSCNMVNHEISQSFGAVSPFMPEKAGTQYYAGQIYTNL</sequence>
<dbReference type="EMBL" id="AHOR02000011">
    <property type="protein sequence ID" value="EMF83745.1"/>
    <property type="molecule type" value="Genomic_DNA"/>
</dbReference>
<feature type="region of interest" description="Disordered" evidence="1">
    <location>
        <begin position="196"/>
        <end position="237"/>
    </location>
</feature>
<organism evidence="2 3">
    <name type="scientific">Leptospira weilii serovar Topaz str. LT2116</name>
    <dbReference type="NCBI Taxonomy" id="1088540"/>
    <lineage>
        <taxon>Bacteria</taxon>
        <taxon>Pseudomonadati</taxon>
        <taxon>Spirochaetota</taxon>
        <taxon>Spirochaetia</taxon>
        <taxon>Leptospirales</taxon>
        <taxon>Leptospiraceae</taxon>
        <taxon>Leptospira</taxon>
    </lineage>
</organism>
<reference evidence="2 3" key="1">
    <citation type="submission" date="2013-01" db="EMBL/GenBank/DDBJ databases">
        <authorList>
            <person name="Harkins D.M."/>
            <person name="Durkin A.S."/>
            <person name="Brinkac L.M."/>
            <person name="Haft D.H."/>
            <person name="Selengut J.D."/>
            <person name="Sanka R."/>
            <person name="DePew J."/>
            <person name="Purushe J."/>
            <person name="Tulsiani S.M."/>
            <person name="Graham G.C."/>
            <person name="Burns M.-A."/>
            <person name="Dohnt M.F."/>
            <person name="Smythe L.D."/>
            <person name="McKay D.B."/>
            <person name="Craig S.B."/>
            <person name="Vinetz J.M."/>
            <person name="Sutton G.G."/>
            <person name="Nierman W.C."/>
            <person name="Fouts D.E."/>
        </authorList>
    </citation>
    <scope>NUCLEOTIDE SEQUENCE [LARGE SCALE GENOMIC DNA]</scope>
    <source>
        <strain evidence="2 3">LT2116</strain>
    </source>
</reference>
<dbReference type="Proteomes" id="UP000011770">
    <property type="component" value="Unassembled WGS sequence"/>
</dbReference>
<evidence type="ECO:0000313" key="2">
    <source>
        <dbReference type="EMBL" id="EMF83745.1"/>
    </source>
</evidence>
<comment type="caution">
    <text evidence="2">The sequence shown here is derived from an EMBL/GenBank/DDBJ whole genome shotgun (WGS) entry which is preliminary data.</text>
</comment>
<name>M3H4M8_9LEPT</name>
<feature type="region of interest" description="Disordered" evidence="1">
    <location>
        <begin position="153"/>
        <end position="183"/>
    </location>
</feature>
<gene>
    <name evidence="2" type="ORF">LEP1GSC188_0289</name>
</gene>
<feature type="compositionally biased region" description="Polar residues" evidence="1">
    <location>
        <begin position="153"/>
        <end position="163"/>
    </location>
</feature>
<evidence type="ECO:0000256" key="1">
    <source>
        <dbReference type="SAM" id="MobiDB-lite"/>
    </source>
</evidence>
<protein>
    <recommendedName>
        <fullName evidence="4">Large structural domain protein</fullName>
    </recommendedName>
</protein>
<dbReference type="AlphaFoldDB" id="M3H4M8"/>